<dbReference type="InterPro" id="IPR036397">
    <property type="entry name" value="RNaseH_sf"/>
</dbReference>
<protein>
    <submittedName>
        <fullName evidence="2">IS481 family transposase</fullName>
    </submittedName>
</protein>
<dbReference type="EMBL" id="JAYWVC010000470">
    <property type="protein sequence ID" value="MED7828716.1"/>
    <property type="molecule type" value="Genomic_DNA"/>
</dbReference>
<reference evidence="2" key="1">
    <citation type="submission" date="2024-01" db="EMBL/GenBank/DDBJ databases">
        <title>First draft genome sequence data of TA4-1, the type strain of Gram-positive actinobacterium Streptomyces chiangmaiensis.</title>
        <authorList>
            <person name="Yasawong M."/>
            <person name="Nantapong N."/>
        </authorList>
    </citation>
    <scope>NUCLEOTIDE SEQUENCE</scope>
    <source>
        <strain evidence="2">TA4-1</strain>
    </source>
</reference>
<feature type="domain" description="Integrase catalytic" evidence="1">
    <location>
        <begin position="46"/>
        <end position="222"/>
    </location>
</feature>
<proteinExistence type="predicted"/>
<dbReference type="RefSeq" id="WP_329513038.1">
    <property type="nucleotide sequence ID" value="NZ_BAAAYZ010000139.1"/>
</dbReference>
<dbReference type="Gene3D" id="3.30.420.10">
    <property type="entry name" value="Ribonuclease H-like superfamily/Ribonuclease H"/>
    <property type="match status" value="1"/>
</dbReference>
<dbReference type="Proteomes" id="UP001333996">
    <property type="component" value="Unassembled WGS sequence"/>
</dbReference>
<evidence type="ECO:0000313" key="3">
    <source>
        <dbReference type="Proteomes" id="UP001333996"/>
    </source>
</evidence>
<dbReference type="PANTHER" id="PTHR35004:SF6">
    <property type="entry name" value="TRANSPOSASE"/>
    <property type="match status" value="1"/>
</dbReference>
<name>A0ABU7FX86_9ACTN</name>
<accession>A0ABU7FX86</accession>
<organism evidence="2 3">
    <name type="scientific">Streptomyces chiangmaiensis</name>
    <dbReference type="NCBI Taxonomy" id="766497"/>
    <lineage>
        <taxon>Bacteria</taxon>
        <taxon>Bacillati</taxon>
        <taxon>Actinomycetota</taxon>
        <taxon>Actinomycetes</taxon>
        <taxon>Kitasatosporales</taxon>
        <taxon>Streptomycetaceae</taxon>
        <taxon>Streptomyces</taxon>
    </lineage>
</organism>
<evidence type="ECO:0000313" key="2">
    <source>
        <dbReference type="EMBL" id="MED7828716.1"/>
    </source>
</evidence>
<feature type="non-terminal residue" evidence="2">
    <location>
        <position position="251"/>
    </location>
</feature>
<dbReference type="SUPFAM" id="SSF53098">
    <property type="entry name" value="Ribonuclease H-like"/>
    <property type="match status" value="1"/>
</dbReference>
<dbReference type="InterPro" id="IPR012337">
    <property type="entry name" value="RNaseH-like_sf"/>
</dbReference>
<comment type="caution">
    <text evidence="2">The sequence shown here is derived from an EMBL/GenBank/DDBJ whole genome shotgun (WGS) entry which is preliminary data.</text>
</comment>
<keyword evidence="3" id="KW-1185">Reference proteome</keyword>
<gene>
    <name evidence="2" type="ORF">VXC91_44540</name>
</gene>
<dbReference type="PANTHER" id="PTHR35004">
    <property type="entry name" value="TRANSPOSASE RV3428C-RELATED"/>
    <property type="match status" value="1"/>
</dbReference>
<dbReference type="InterPro" id="IPR001584">
    <property type="entry name" value="Integrase_cat-core"/>
</dbReference>
<sequence length="251" mass="28383">MHRILVPRGVNRLHDLDPPTGEQLREVIRYEHERPGDLVDVDIKKLGRIPVGGWRIHGVGTEAARASKRAGPDTGKIGYTYLHSAIDDHSRLAYTEALEDERAVTAVAFWHRAVAFFAAHGIMPIRRVLTDNGACHRSRTWADALATTGTKHKRTRPYTPRPNGKVERCNGTLTREWACVRAYTSEHDRRVALTDFLNYYNHEWPHAALGGRPPISRTSGSEYRVSFGRPPEPLDTYPQQLAFEDFVEPTS</sequence>
<dbReference type="PROSITE" id="PS50994">
    <property type="entry name" value="INTEGRASE"/>
    <property type="match status" value="1"/>
</dbReference>
<evidence type="ECO:0000259" key="1">
    <source>
        <dbReference type="PROSITE" id="PS50994"/>
    </source>
</evidence>
<dbReference type="Pfam" id="PF13683">
    <property type="entry name" value="rve_3"/>
    <property type="match status" value="1"/>
</dbReference>